<dbReference type="Gene3D" id="3.30.420.40">
    <property type="match status" value="2"/>
</dbReference>
<evidence type="ECO:0000259" key="5">
    <source>
        <dbReference type="Pfam" id="PF02782"/>
    </source>
</evidence>
<gene>
    <name evidence="6" type="ORF">KL86PLE_41441</name>
</gene>
<dbReference type="RefSeq" id="WP_288197466.1">
    <property type="nucleotide sequence ID" value="NZ_LT608334.1"/>
</dbReference>
<protein>
    <submittedName>
        <fullName evidence="6">Putative Glycerol kinase</fullName>
        <ecNumber evidence="6">2.7.1.30</ecNumber>
    </submittedName>
</protein>
<evidence type="ECO:0000256" key="2">
    <source>
        <dbReference type="ARBA" id="ARBA00022679"/>
    </source>
</evidence>
<dbReference type="Pfam" id="PF00370">
    <property type="entry name" value="FGGY_N"/>
    <property type="match status" value="1"/>
</dbReference>
<dbReference type="InterPro" id="IPR018485">
    <property type="entry name" value="FGGY_C"/>
</dbReference>
<dbReference type="Pfam" id="PF02782">
    <property type="entry name" value="FGGY_C"/>
    <property type="match status" value="1"/>
</dbReference>
<dbReference type="AlphaFoldDB" id="A0A212LJ91"/>
<sequence length="505" mass="52796">MISASGPVLIGVDIGTTNLKVVAIRPDGTTLSVVRRGMRIDHPGPGAAEFDLDQLETDLVSSLGETVERLASAGHTAADISAIGICSIGESFVGLDAEGRRVTPCPTWFDRRTANLRSDWGLSAHDWYDRTGMVDDDIYTVHRLGYARRTGADWFGRPSRWAMVADYAMWCLTGRLVSNPSLAARSGLADRRSGAWDAELVRTTGLDPAVLPELRPQGEGRAPLTAAVASLTGLAAGTPVVNAGHDHPCAGLACRMTDPGPVIDSTGTSEALKTVVDRPLGYDEVGGGLYDCYPYVIPGRFILSGHIPASGALLDWLERLLAGPDGGRPAVDRLWQAAAEAPAGADGVRVLPYLRGTGAPWNRRGRRAEILGLGEEASAGTLLRAAVEGLAAWLRLNLDRFAAITGDRPAELILAGGGARNAFVDAVKAAFIDRPLVMPMVDEAAGIGAALVGGLAVGVFGDAAEAVRLGAIGTARIDVDPALAATYAPLVPELVGRLERAGDPS</sequence>
<dbReference type="InterPro" id="IPR018484">
    <property type="entry name" value="FGGY_N"/>
</dbReference>
<comment type="similarity">
    <text evidence="1">Belongs to the FGGY kinase family.</text>
</comment>
<organism evidence="6">
    <name type="scientific">uncultured Pleomorphomonas sp</name>
    <dbReference type="NCBI Taxonomy" id="442121"/>
    <lineage>
        <taxon>Bacteria</taxon>
        <taxon>Pseudomonadati</taxon>
        <taxon>Pseudomonadota</taxon>
        <taxon>Alphaproteobacteria</taxon>
        <taxon>Hyphomicrobiales</taxon>
        <taxon>Pleomorphomonadaceae</taxon>
        <taxon>Pleomorphomonas</taxon>
        <taxon>environmental samples</taxon>
    </lineage>
</organism>
<feature type="domain" description="Carbohydrate kinase FGGY C-terminal" evidence="5">
    <location>
        <begin position="265"/>
        <end position="456"/>
    </location>
</feature>
<evidence type="ECO:0000256" key="3">
    <source>
        <dbReference type="ARBA" id="ARBA00022777"/>
    </source>
</evidence>
<reference evidence="6" key="1">
    <citation type="submission" date="2016-08" db="EMBL/GenBank/DDBJ databases">
        <authorList>
            <person name="Seilhamer J.J."/>
        </authorList>
    </citation>
    <scope>NUCLEOTIDE SEQUENCE</scope>
    <source>
        <strain evidence="6">86</strain>
    </source>
</reference>
<dbReference type="InterPro" id="IPR000577">
    <property type="entry name" value="Carb_kinase_FGGY"/>
</dbReference>
<evidence type="ECO:0000313" key="6">
    <source>
        <dbReference type="EMBL" id="SCM77636.1"/>
    </source>
</evidence>
<dbReference type="EMBL" id="FMJD01000008">
    <property type="protein sequence ID" value="SCM77636.1"/>
    <property type="molecule type" value="Genomic_DNA"/>
</dbReference>
<dbReference type="PANTHER" id="PTHR43095:SF2">
    <property type="entry name" value="GLUCONOKINASE"/>
    <property type="match status" value="1"/>
</dbReference>
<evidence type="ECO:0000259" key="4">
    <source>
        <dbReference type="Pfam" id="PF00370"/>
    </source>
</evidence>
<keyword evidence="2 6" id="KW-0808">Transferase</keyword>
<feature type="domain" description="Carbohydrate kinase FGGY N-terminal" evidence="4">
    <location>
        <begin position="9"/>
        <end position="250"/>
    </location>
</feature>
<evidence type="ECO:0000256" key="1">
    <source>
        <dbReference type="ARBA" id="ARBA00009156"/>
    </source>
</evidence>
<name>A0A212LJ91_9HYPH</name>
<dbReference type="GO" id="GO:0005975">
    <property type="term" value="P:carbohydrate metabolic process"/>
    <property type="evidence" value="ECO:0007669"/>
    <property type="project" value="InterPro"/>
</dbReference>
<dbReference type="PIRSF" id="PIRSF000538">
    <property type="entry name" value="GlpK"/>
    <property type="match status" value="1"/>
</dbReference>
<dbReference type="InterPro" id="IPR043129">
    <property type="entry name" value="ATPase_NBD"/>
</dbReference>
<dbReference type="InterPro" id="IPR050406">
    <property type="entry name" value="FGGY_Carb_Kinase"/>
</dbReference>
<dbReference type="SUPFAM" id="SSF53067">
    <property type="entry name" value="Actin-like ATPase domain"/>
    <property type="match status" value="2"/>
</dbReference>
<dbReference type="PANTHER" id="PTHR43095">
    <property type="entry name" value="SUGAR KINASE"/>
    <property type="match status" value="1"/>
</dbReference>
<proteinExistence type="inferred from homology"/>
<accession>A0A212LJ91</accession>
<dbReference type="GO" id="GO:0004370">
    <property type="term" value="F:glycerol kinase activity"/>
    <property type="evidence" value="ECO:0007669"/>
    <property type="project" value="UniProtKB-EC"/>
</dbReference>
<keyword evidence="3 6" id="KW-0418">Kinase</keyword>
<dbReference type="EC" id="2.7.1.30" evidence="6"/>
<dbReference type="CDD" id="cd07773">
    <property type="entry name" value="ASKHA_NBD_FGGY_FK"/>
    <property type="match status" value="1"/>
</dbReference>